<gene>
    <name evidence="1" type="ORF">RMR22_14945</name>
</gene>
<dbReference type="EMBL" id="JAVRAF010000004">
    <property type="protein sequence ID" value="MDX8303553.1"/>
    <property type="molecule type" value="Genomic_DNA"/>
</dbReference>
<organism evidence="1">
    <name type="scientific">Agrobacterium rosae</name>
    <dbReference type="NCBI Taxonomy" id="1972867"/>
    <lineage>
        <taxon>Bacteria</taxon>
        <taxon>Pseudomonadati</taxon>
        <taxon>Pseudomonadota</taxon>
        <taxon>Alphaproteobacteria</taxon>
        <taxon>Hyphomicrobiales</taxon>
        <taxon>Rhizobiaceae</taxon>
        <taxon>Rhizobium/Agrobacterium group</taxon>
        <taxon>Agrobacterium</taxon>
    </lineage>
</organism>
<protein>
    <submittedName>
        <fullName evidence="1">Uncharacterized protein</fullName>
    </submittedName>
</protein>
<dbReference type="SUPFAM" id="SSF55961">
    <property type="entry name" value="Bet v1-like"/>
    <property type="match status" value="1"/>
</dbReference>
<comment type="caution">
    <text evidence="1">The sequence shown here is derived from an EMBL/GenBank/DDBJ whole genome shotgun (WGS) entry which is preliminary data.</text>
</comment>
<dbReference type="InterPro" id="IPR023393">
    <property type="entry name" value="START-like_dom_sf"/>
</dbReference>
<accession>A0AAW9FJ51</accession>
<dbReference type="Gene3D" id="3.30.530.20">
    <property type="match status" value="1"/>
</dbReference>
<dbReference type="AlphaFoldDB" id="A0AAW9FJ51"/>
<proteinExistence type="predicted"/>
<name>A0AAW9FJ51_9HYPH</name>
<evidence type="ECO:0000313" key="1">
    <source>
        <dbReference type="EMBL" id="MDX8303553.1"/>
    </source>
</evidence>
<reference evidence="1" key="1">
    <citation type="journal article" date="2023" name="Phytobiomes J">
        <title>Deciphering the key players within the bacterial microbiota associated with aerial crown gall tumors on rhododendron: Insights into the gallobiome.</title>
        <authorList>
            <person name="Kuzmanovic N."/>
            <person name="Nesme J."/>
            <person name="Wolf J."/>
            <person name="Neumann-Schaal M."/>
            <person name="Petersen J."/>
            <person name="Fernandez-Gnecco G."/>
            <person name="Sproeer C."/>
            <person name="Bunk B."/>
            <person name="Overmann J."/>
            <person name="Sorensen S.J."/>
            <person name="Idczak E."/>
            <person name="Smalla K."/>
        </authorList>
    </citation>
    <scope>NUCLEOTIDE SEQUENCE</scope>
    <source>
        <strain evidence="1">Rho-11.1</strain>
    </source>
</reference>
<dbReference type="RefSeq" id="WP_181013763.1">
    <property type="nucleotide sequence ID" value="NZ_CP192781.1"/>
</dbReference>
<sequence length="168" mass="19468">MHIHSQWVFNCAPHHIWPHFLHAKMDSSKPFLFRFGIPKPVSCKVLEGYGALGNTRQCTTDRGTIDQRILDYIPNQKLRYRMIGSTVWCKDWIGNLEDEFTLVPMGPNLTRVERRSEFVAHGLLAPVKQLALWIALKQAHRYASKNWRRLSSEAQDAEQQGEVAAMRR</sequence>